<gene>
    <name evidence="6" type="ORF">T459_23229</name>
</gene>
<dbReference type="STRING" id="4072.A0A1U8GSV0"/>
<dbReference type="PANTHER" id="PTHR10168">
    <property type="entry name" value="GLUTAREDOXIN"/>
    <property type="match status" value="1"/>
</dbReference>
<dbReference type="PROSITE" id="PS51354">
    <property type="entry name" value="GLUTAREDOXIN_2"/>
    <property type="match status" value="1"/>
</dbReference>
<evidence type="ECO:0000256" key="3">
    <source>
        <dbReference type="ARBA" id="ARBA00022490"/>
    </source>
</evidence>
<reference evidence="6 7" key="1">
    <citation type="journal article" date="2014" name="Nat. Genet.">
        <title>Genome sequence of the hot pepper provides insights into the evolution of pungency in Capsicum species.</title>
        <authorList>
            <person name="Kim S."/>
            <person name="Park M."/>
            <person name="Yeom S.I."/>
            <person name="Kim Y.M."/>
            <person name="Lee J.M."/>
            <person name="Lee H.A."/>
            <person name="Seo E."/>
            <person name="Choi J."/>
            <person name="Cheong K."/>
            <person name="Kim K.T."/>
            <person name="Jung K."/>
            <person name="Lee G.W."/>
            <person name="Oh S.K."/>
            <person name="Bae C."/>
            <person name="Kim S.B."/>
            <person name="Lee H.Y."/>
            <person name="Kim S.Y."/>
            <person name="Kim M.S."/>
            <person name="Kang B.C."/>
            <person name="Jo Y.D."/>
            <person name="Yang H.B."/>
            <person name="Jeong H.J."/>
            <person name="Kang W.H."/>
            <person name="Kwon J.K."/>
            <person name="Shin C."/>
            <person name="Lim J.Y."/>
            <person name="Park J.H."/>
            <person name="Huh J.H."/>
            <person name="Kim J.S."/>
            <person name="Kim B.D."/>
            <person name="Cohen O."/>
            <person name="Paran I."/>
            <person name="Suh M.C."/>
            <person name="Lee S.B."/>
            <person name="Kim Y.K."/>
            <person name="Shin Y."/>
            <person name="Noh S.J."/>
            <person name="Park J."/>
            <person name="Seo Y.S."/>
            <person name="Kwon S.Y."/>
            <person name="Kim H.A."/>
            <person name="Park J.M."/>
            <person name="Kim H.J."/>
            <person name="Choi S.B."/>
            <person name="Bosland P.W."/>
            <person name="Reeves G."/>
            <person name="Jo S.H."/>
            <person name="Lee B.W."/>
            <person name="Cho H.T."/>
            <person name="Choi H.S."/>
            <person name="Lee M.S."/>
            <person name="Yu Y."/>
            <person name="Do Choi Y."/>
            <person name="Park B.S."/>
            <person name="van Deynze A."/>
            <person name="Ashrafi H."/>
            <person name="Hill T."/>
            <person name="Kim W.T."/>
            <person name="Pai H.S."/>
            <person name="Ahn H.K."/>
            <person name="Yeam I."/>
            <person name="Giovannoni J.J."/>
            <person name="Rose J.K."/>
            <person name="Sorensen I."/>
            <person name="Lee S.J."/>
            <person name="Kim R.W."/>
            <person name="Choi I.Y."/>
            <person name="Choi B.S."/>
            <person name="Lim J.S."/>
            <person name="Lee Y.H."/>
            <person name="Choi D."/>
        </authorList>
    </citation>
    <scope>NUCLEOTIDE SEQUENCE [LARGE SCALE GENOMIC DNA]</scope>
    <source>
        <strain evidence="7">cv. CM334</strain>
    </source>
</reference>
<comment type="subcellular location">
    <subcellularLocation>
        <location evidence="1">Cytoplasm</location>
    </subcellularLocation>
</comment>
<dbReference type="InterPro" id="IPR011905">
    <property type="entry name" value="GlrX-like_pln_2"/>
</dbReference>
<accession>A0A1U8GSV0</accession>
<dbReference type="SMR" id="A0A1U8GSV0"/>
<organism evidence="6 7">
    <name type="scientific">Capsicum annuum</name>
    <name type="common">Capsicum pepper</name>
    <dbReference type="NCBI Taxonomy" id="4072"/>
    <lineage>
        <taxon>Eukaryota</taxon>
        <taxon>Viridiplantae</taxon>
        <taxon>Streptophyta</taxon>
        <taxon>Embryophyta</taxon>
        <taxon>Tracheophyta</taxon>
        <taxon>Spermatophyta</taxon>
        <taxon>Magnoliopsida</taxon>
        <taxon>eudicotyledons</taxon>
        <taxon>Gunneridae</taxon>
        <taxon>Pentapetalae</taxon>
        <taxon>asterids</taxon>
        <taxon>lamiids</taxon>
        <taxon>Solanales</taxon>
        <taxon>Solanaceae</taxon>
        <taxon>Solanoideae</taxon>
        <taxon>Capsiceae</taxon>
        <taxon>Capsicum</taxon>
    </lineage>
</organism>
<evidence type="ECO:0000313" key="6">
    <source>
        <dbReference type="EMBL" id="PHT72444.1"/>
    </source>
</evidence>
<keyword evidence="4" id="KW-0676">Redox-active center</keyword>
<dbReference type="EMBL" id="AYRZ02000009">
    <property type="protein sequence ID" value="PHT72444.1"/>
    <property type="molecule type" value="Genomic_DNA"/>
</dbReference>
<protein>
    <submittedName>
        <fullName evidence="6">Glutaredoxin-C7</fullName>
    </submittedName>
</protein>
<dbReference type="SUPFAM" id="SSF52833">
    <property type="entry name" value="Thioredoxin-like"/>
    <property type="match status" value="1"/>
</dbReference>
<reference evidence="6 7" key="2">
    <citation type="journal article" date="2017" name="Genome Biol.">
        <title>New reference genome sequences of hot pepper reveal the massive evolution of plant disease-resistance genes by retroduplication.</title>
        <authorList>
            <person name="Kim S."/>
            <person name="Park J."/>
            <person name="Yeom S.I."/>
            <person name="Kim Y.M."/>
            <person name="Seo E."/>
            <person name="Kim K.T."/>
            <person name="Kim M.S."/>
            <person name="Lee J.M."/>
            <person name="Cheong K."/>
            <person name="Shin H.S."/>
            <person name="Kim S.B."/>
            <person name="Han K."/>
            <person name="Lee J."/>
            <person name="Park M."/>
            <person name="Lee H.A."/>
            <person name="Lee H.Y."/>
            <person name="Lee Y."/>
            <person name="Oh S."/>
            <person name="Lee J.H."/>
            <person name="Choi E."/>
            <person name="Choi E."/>
            <person name="Lee S.E."/>
            <person name="Jeon J."/>
            <person name="Kim H."/>
            <person name="Choi G."/>
            <person name="Song H."/>
            <person name="Lee J."/>
            <person name="Lee S.C."/>
            <person name="Kwon J.K."/>
            <person name="Lee H.Y."/>
            <person name="Koo N."/>
            <person name="Hong Y."/>
            <person name="Kim R.W."/>
            <person name="Kang W.H."/>
            <person name="Huh J.H."/>
            <person name="Kang B.C."/>
            <person name="Yang T.J."/>
            <person name="Lee Y.H."/>
            <person name="Bennetzen J.L."/>
            <person name="Choi D."/>
        </authorList>
    </citation>
    <scope>NUCLEOTIDE SEQUENCE [LARGE SCALE GENOMIC DNA]</scope>
    <source>
        <strain evidence="7">cv. CM334</strain>
    </source>
</reference>
<evidence type="ECO:0000259" key="5">
    <source>
        <dbReference type="Pfam" id="PF00462"/>
    </source>
</evidence>
<evidence type="ECO:0000313" key="7">
    <source>
        <dbReference type="Proteomes" id="UP000222542"/>
    </source>
</evidence>
<evidence type="ECO:0000256" key="4">
    <source>
        <dbReference type="ARBA" id="ARBA00023284"/>
    </source>
</evidence>
<dbReference type="Gramene" id="PHT72444">
    <property type="protein sequence ID" value="PHT72444"/>
    <property type="gene ID" value="T459_23229"/>
</dbReference>
<dbReference type="CDD" id="cd03419">
    <property type="entry name" value="GRX_GRXh_1_2_like"/>
    <property type="match status" value="1"/>
</dbReference>
<comment type="caution">
    <text evidence="6">The sequence shown here is derived from an EMBL/GenBank/DDBJ whole genome shotgun (WGS) entry which is preliminary data.</text>
</comment>
<dbReference type="OMA" id="CIEKMAT"/>
<keyword evidence="7" id="KW-1185">Reference proteome</keyword>
<dbReference type="Gene3D" id="3.40.30.10">
    <property type="entry name" value="Glutaredoxin"/>
    <property type="match status" value="1"/>
</dbReference>
<evidence type="ECO:0000256" key="2">
    <source>
        <dbReference type="ARBA" id="ARBA00007568"/>
    </source>
</evidence>
<sequence>MQYETESWSGYLQEEIERMASKNAVVMFSKNTCCMCHAIKRLLCGMGVNPTVYECNDHNPTWQNALFSLLGNSSTPSLLGFFIGGKLVGSMDSIMAAHINDILVPLLKKAGALWL</sequence>
<proteinExistence type="inferred from homology"/>
<keyword evidence="3" id="KW-0963">Cytoplasm</keyword>
<dbReference type="InterPro" id="IPR036249">
    <property type="entry name" value="Thioredoxin-like_sf"/>
</dbReference>
<dbReference type="NCBIfam" id="TIGR02189">
    <property type="entry name" value="GlrX-like_plant"/>
    <property type="match status" value="1"/>
</dbReference>
<comment type="similarity">
    <text evidence="2">Belongs to the glutaredoxin family. CC-type subfamily.</text>
</comment>
<feature type="domain" description="Glutaredoxin" evidence="5">
    <location>
        <begin position="25"/>
        <end position="88"/>
    </location>
</feature>
<dbReference type="InterPro" id="IPR002109">
    <property type="entry name" value="Glutaredoxin"/>
</dbReference>
<name>A0A1U8GSV0_CAPAN</name>
<dbReference type="OrthoDB" id="418495at2759"/>
<dbReference type="AlphaFoldDB" id="A0A1U8GSV0"/>
<evidence type="ECO:0000256" key="1">
    <source>
        <dbReference type="ARBA" id="ARBA00004496"/>
    </source>
</evidence>
<dbReference type="GO" id="GO:0005737">
    <property type="term" value="C:cytoplasm"/>
    <property type="evidence" value="ECO:0007669"/>
    <property type="project" value="UniProtKB-SubCell"/>
</dbReference>
<dbReference type="Pfam" id="PF00462">
    <property type="entry name" value="Glutaredoxin"/>
    <property type="match status" value="1"/>
</dbReference>
<dbReference type="Proteomes" id="UP000222542">
    <property type="component" value="Unassembled WGS sequence"/>
</dbReference>
<dbReference type="KEGG" id="cann:107872034"/>